<sequence>MQQDLPQKTVSMTFYGYPDNCDSTGCYGNEVAENCKNPDGQSRNYKAGGDGSWNNPLSMVGNFKACSIVYLPYLRKYGIIDDTCEGCGKDQMDIWVESKCSDDYGAVCDCEYSLTPDDKQTVYYNINANQGSTLPVSKGPLYNGKTEKCLNKVYGVSTIGDIYTGRCIQFIAREE</sequence>
<evidence type="ECO:0000313" key="1">
    <source>
        <dbReference type="EMBL" id="KAJ3562269.1"/>
    </source>
</evidence>
<keyword evidence="2" id="KW-1185">Reference proteome</keyword>
<gene>
    <name evidence="1" type="ORF">NPX13_g8626</name>
</gene>
<proteinExistence type="predicted"/>
<dbReference type="AlphaFoldDB" id="A0A9W8TJZ5"/>
<dbReference type="EMBL" id="JANPWZ010001928">
    <property type="protein sequence ID" value="KAJ3562269.1"/>
    <property type="molecule type" value="Genomic_DNA"/>
</dbReference>
<evidence type="ECO:0000313" key="2">
    <source>
        <dbReference type="Proteomes" id="UP001148614"/>
    </source>
</evidence>
<accession>A0A9W8TJZ5</accession>
<reference evidence="1" key="1">
    <citation type="submission" date="2022-07" db="EMBL/GenBank/DDBJ databases">
        <title>Genome Sequence of Xylaria arbuscula.</title>
        <authorList>
            <person name="Buettner E."/>
        </authorList>
    </citation>
    <scope>NUCLEOTIDE SEQUENCE</scope>
    <source>
        <strain evidence="1">VT107</strain>
    </source>
</reference>
<organism evidence="1 2">
    <name type="scientific">Xylaria arbuscula</name>
    <dbReference type="NCBI Taxonomy" id="114810"/>
    <lineage>
        <taxon>Eukaryota</taxon>
        <taxon>Fungi</taxon>
        <taxon>Dikarya</taxon>
        <taxon>Ascomycota</taxon>
        <taxon>Pezizomycotina</taxon>
        <taxon>Sordariomycetes</taxon>
        <taxon>Xylariomycetidae</taxon>
        <taxon>Xylariales</taxon>
        <taxon>Xylariaceae</taxon>
        <taxon>Xylaria</taxon>
    </lineage>
</organism>
<protein>
    <submittedName>
        <fullName evidence="1">Uncharacterized protein</fullName>
    </submittedName>
</protein>
<name>A0A9W8TJZ5_9PEZI</name>
<comment type="caution">
    <text evidence="1">The sequence shown here is derived from an EMBL/GenBank/DDBJ whole genome shotgun (WGS) entry which is preliminary data.</text>
</comment>
<dbReference type="Proteomes" id="UP001148614">
    <property type="component" value="Unassembled WGS sequence"/>
</dbReference>